<evidence type="ECO:0000259" key="9">
    <source>
        <dbReference type="SMART" id="SM00422"/>
    </source>
</evidence>
<feature type="coiled-coil region" evidence="8">
    <location>
        <begin position="110"/>
        <end position="137"/>
    </location>
</feature>
<comment type="function">
    <text evidence="8">Required for the formation of axial filaments and for anchoring the origin regions at the cell poles in sporulating cells, thus ensuring proper chromosome segregation in the prespore. Binds in a dispersed manner throughout the chromosome but preferentially to sites clustered in the origin portion of the chromosome, causing condensation of the chromosome and its remodeling into an elongated, anchored structure.</text>
</comment>
<evidence type="ECO:0000256" key="4">
    <source>
        <dbReference type="ARBA" id="ARBA00022969"/>
    </source>
</evidence>
<dbReference type="AlphaFoldDB" id="A0A417YXB0"/>
<comment type="subcellular location">
    <subcellularLocation>
        <location evidence="8">Cytoplasm</location>
    </subcellularLocation>
    <text evidence="8">Localizes to cell poles and nucleoid.</text>
</comment>
<protein>
    <recommendedName>
        <fullName evidence="8">Chromosome-anchoring protein RacA</fullName>
    </recommendedName>
</protein>
<evidence type="ECO:0000256" key="2">
    <source>
        <dbReference type="ARBA" id="ARBA00022618"/>
    </source>
</evidence>
<dbReference type="PANTHER" id="PTHR30204">
    <property type="entry name" value="REDOX-CYCLING DRUG-SENSING TRANSCRIPTIONAL ACTIVATOR SOXR"/>
    <property type="match status" value="1"/>
</dbReference>
<keyword evidence="1 8" id="KW-0963">Cytoplasm</keyword>
<gene>
    <name evidence="8" type="primary">racA</name>
    <name evidence="10" type="ORF">D1B31_05230</name>
</gene>
<evidence type="ECO:0000256" key="8">
    <source>
        <dbReference type="HAMAP-Rule" id="MF_01170"/>
    </source>
</evidence>
<dbReference type="InterPro" id="IPR000551">
    <property type="entry name" value="MerR-type_HTH_dom"/>
</dbReference>
<evidence type="ECO:0000256" key="5">
    <source>
        <dbReference type="ARBA" id="ARBA00023054"/>
    </source>
</evidence>
<dbReference type="InterPro" id="IPR009061">
    <property type="entry name" value="DNA-bd_dom_put_sf"/>
</dbReference>
<reference evidence="10 11" key="1">
    <citation type="journal article" date="2017" name="Int. J. Syst. Evol. Microbiol.">
        <title>Bacillus notoginsengisoli sp. nov., a novel bacterium isolated from the rhizosphere of Panax notoginseng.</title>
        <authorList>
            <person name="Zhang M.Y."/>
            <person name="Cheng J."/>
            <person name="Cai Y."/>
            <person name="Zhang T.Y."/>
            <person name="Wu Y.Y."/>
            <person name="Manikprabhu D."/>
            <person name="Li W.J."/>
            <person name="Zhang Y.X."/>
        </authorList>
    </citation>
    <scope>NUCLEOTIDE SEQUENCE [LARGE SCALE GENOMIC DNA]</scope>
    <source>
        <strain evidence="10 11">JCM 30743</strain>
    </source>
</reference>
<feature type="domain" description="HTH merR-type" evidence="9">
    <location>
        <begin position="1"/>
        <end position="69"/>
    </location>
</feature>
<keyword evidence="4 8" id="KW-0749">Sporulation</keyword>
<organism evidence="10 11">
    <name type="scientific">Neobacillus notoginsengisoli</name>
    <dbReference type="NCBI Taxonomy" id="1578198"/>
    <lineage>
        <taxon>Bacteria</taxon>
        <taxon>Bacillati</taxon>
        <taxon>Bacillota</taxon>
        <taxon>Bacilli</taxon>
        <taxon>Bacillales</taxon>
        <taxon>Bacillaceae</taxon>
        <taxon>Neobacillus</taxon>
    </lineage>
</organism>
<dbReference type="HAMAP" id="MF_01170">
    <property type="entry name" value="RacA"/>
    <property type="match status" value="1"/>
</dbReference>
<keyword evidence="7 8" id="KW-0131">Cell cycle</keyword>
<keyword evidence="3 8" id="KW-0159">Chromosome partition</keyword>
<dbReference type="EMBL" id="QWEG01000003">
    <property type="protein sequence ID" value="RHW42045.1"/>
    <property type="molecule type" value="Genomic_DNA"/>
</dbReference>
<keyword evidence="2 8" id="KW-0132">Cell division</keyword>
<comment type="caution">
    <text evidence="10">The sequence shown here is derived from an EMBL/GenBank/DDBJ whole genome shotgun (WGS) entry which is preliminary data.</text>
</comment>
<evidence type="ECO:0000313" key="11">
    <source>
        <dbReference type="Proteomes" id="UP000284416"/>
    </source>
</evidence>
<dbReference type="CDD" id="cd04762">
    <property type="entry name" value="HTH_MerR-trunc"/>
    <property type="match status" value="1"/>
</dbReference>
<dbReference type="GO" id="GO:0003690">
    <property type="term" value="F:double-stranded DNA binding"/>
    <property type="evidence" value="ECO:0007669"/>
    <property type="project" value="UniProtKB-UniRule"/>
</dbReference>
<dbReference type="Gene3D" id="1.10.1660.10">
    <property type="match status" value="1"/>
</dbReference>
<evidence type="ECO:0000313" key="10">
    <source>
        <dbReference type="EMBL" id="RHW42045.1"/>
    </source>
</evidence>
<comment type="similarity">
    <text evidence="8">Belongs to the RacA family.</text>
</comment>
<dbReference type="GO" id="GO:0030435">
    <property type="term" value="P:sporulation resulting in formation of a cellular spore"/>
    <property type="evidence" value="ECO:0007669"/>
    <property type="project" value="UniProtKB-UniRule"/>
</dbReference>
<dbReference type="Pfam" id="PF13411">
    <property type="entry name" value="MerR_1"/>
    <property type="match status" value="1"/>
</dbReference>
<evidence type="ECO:0000256" key="3">
    <source>
        <dbReference type="ARBA" id="ARBA00022829"/>
    </source>
</evidence>
<dbReference type="RefSeq" id="WP_118919700.1">
    <property type="nucleotide sequence ID" value="NZ_QWEG01000003.1"/>
</dbReference>
<accession>A0A417YXB0</accession>
<dbReference type="PANTHER" id="PTHR30204:SF96">
    <property type="entry name" value="CHROMOSOME-ANCHORING PROTEIN RACA"/>
    <property type="match status" value="1"/>
</dbReference>
<evidence type="ECO:0000256" key="1">
    <source>
        <dbReference type="ARBA" id="ARBA00022490"/>
    </source>
</evidence>
<dbReference type="GO" id="GO:0005737">
    <property type="term" value="C:cytoplasm"/>
    <property type="evidence" value="ECO:0007669"/>
    <property type="project" value="UniProtKB-SubCell"/>
</dbReference>
<feature type="DNA-binding region" description="H-T-H motif" evidence="8">
    <location>
        <begin position="3"/>
        <end position="23"/>
    </location>
</feature>
<evidence type="ECO:0000256" key="7">
    <source>
        <dbReference type="ARBA" id="ARBA00023306"/>
    </source>
</evidence>
<keyword evidence="6 8" id="KW-0238">DNA-binding</keyword>
<dbReference type="SUPFAM" id="SSF46955">
    <property type="entry name" value="Putative DNA-binding domain"/>
    <property type="match status" value="1"/>
</dbReference>
<keyword evidence="11" id="KW-1185">Reference proteome</keyword>
<proteinExistence type="inferred from homology"/>
<sequence>MNSSEVAKLLGVSTSTVQRWVKQLNLPMERNERGHYTFSEDDIPILEKIRDQIHNGALLQEIAPYQAKSPRKGTVKAVEASPDIEKLMMMFSDMERRIDSKADSVTSYQLIQHRKEIEELQNQVAELAAAIEKMEPRQGTNEQVAESALFDNADIPSSPGKRKKKKKVFGTFFGF</sequence>
<dbReference type="InterPro" id="IPR047057">
    <property type="entry name" value="MerR_fam"/>
</dbReference>
<evidence type="ECO:0000256" key="6">
    <source>
        <dbReference type="ARBA" id="ARBA00023125"/>
    </source>
</evidence>
<dbReference type="Proteomes" id="UP000284416">
    <property type="component" value="Unassembled WGS sequence"/>
</dbReference>
<dbReference type="GO" id="GO:0007059">
    <property type="term" value="P:chromosome segregation"/>
    <property type="evidence" value="ECO:0007669"/>
    <property type="project" value="UniProtKB-UniRule"/>
</dbReference>
<dbReference type="InterPro" id="IPR023522">
    <property type="entry name" value="Chrosome_anchoring_RacA"/>
</dbReference>
<name>A0A417YXB0_9BACI</name>
<dbReference type="GO" id="GO:0003700">
    <property type="term" value="F:DNA-binding transcription factor activity"/>
    <property type="evidence" value="ECO:0007669"/>
    <property type="project" value="InterPro"/>
</dbReference>
<dbReference type="GO" id="GO:0008356">
    <property type="term" value="P:asymmetric cell division"/>
    <property type="evidence" value="ECO:0007669"/>
    <property type="project" value="UniProtKB-UniRule"/>
</dbReference>
<dbReference type="GO" id="GO:0030261">
    <property type="term" value="P:chromosome condensation"/>
    <property type="evidence" value="ECO:0007669"/>
    <property type="project" value="UniProtKB-UniRule"/>
</dbReference>
<keyword evidence="5 8" id="KW-0175">Coiled coil</keyword>
<dbReference type="SMART" id="SM00422">
    <property type="entry name" value="HTH_MERR"/>
    <property type="match status" value="1"/>
</dbReference>
<dbReference type="OrthoDB" id="2991292at2"/>